<dbReference type="InterPro" id="IPR001466">
    <property type="entry name" value="Beta-lactam-related"/>
</dbReference>
<organism evidence="4 5">
    <name type="scientific">Amycolatopsis japonica</name>
    <dbReference type="NCBI Taxonomy" id="208439"/>
    <lineage>
        <taxon>Bacteria</taxon>
        <taxon>Bacillati</taxon>
        <taxon>Actinomycetota</taxon>
        <taxon>Actinomycetes</taxon>
        <taxon>Pseudonocardiales</taxon>
        <taxon>Pseudonocardiaceae</taxon>
        <taxon>Amycolatopsis</taxon>
        <taxon>Amycolatopsis japonica group</taxon>
    </lineage>
</organism>
<feature type="domain" description="Beta-lactamase-related" evidence="3">
    <location>
        <begin position="56"/>
        <end position="349"/>
    </location>
</feature>
<evidence type="ECO:0000256" key="2">
    <source>
        <dbReference type="SAM" id="SignalP"/>
    </source>
</evidence>
<evidence type="ECO:0000259" key="3">
    <source>
        <dbReference type="Pfam" id="PF00144"/>
    </source>
</evidence>
<dbReference type="InterPro" id="IPR050491">
    <property type="entry name" value="AmpC-like"/>
</dbReference>
<dbReference type="Gene3D" id="3.40.710.10">
    <property type="entry name" value="DD-peptidase/beta-lactamase superfamily"/>
    <property type="match status" value="1"/>
</dbReference>
<feature type="region of interest" description="Disordered" evidence="1">
    <location>
        <begin position="232"/>
        <end position="256"/>
    </location>
</feature>
<dbReference type="KEGG" id="aja:AJAP_04860"/>
<evidence type="ECO:0000256" key="1">
    <source>
        <dbReference type="SAM" id="MobiDB-lite"/>
    </source>
</evidence>
<feature type="signal peptide" evidence="2">
    <location>
        <begin position="1"/>
        <end position="24"/>
    </location>
</feature>
<proteinExistence type="predicted"/>
<accession>A0A075UIJ8</accession>
<dbReference type="eggNOG" id="COG1680">
    <property type="taxonomic scope" value="Bacteria"/>
</dbReference>
<reference evidence="4 5" key="1">
    <citation type="journal article" date="2014" name="J. Biotechnol.">
        <title>Complete genome sequence of the actinobacterium Amycolatopsis japonica MG417-CF17(T) (=DSM 44213T) producing (S,S)-N,N'-ethylenediaminedisuccinic acid.</title>
        <authorList>
            <person name="Stegmann E."/>
            <person name="Albersmeier A."/>
            <person name="Spohn M."/>
            <person name="Gert H."/>
            <person name="Weber T."/>
            <person name="Wohlleben W."/>
            <person name="Kalinowski J."/>
            <person name="Ruckert C."/>
        </authorList>
    </citation>
    <scope>NUCLEOTIDE SEQUENCE [LARGE SCALE GENOMIC DNA]</scope>
    <source>
        <strain evidence="5">MG417-CF17 (DSM 44213)</strain>
    </source>
</reference>
<dbReference type="Proteomes" id="UP000028492">
    <property type="component" value="Chromosome"/>
</dbReference>
<feature type="chain" id="PRO_5038402919" evidence="2">
    <location>
        <begin position="25"/>
        <end position="379"/>
    </location>
</feature>
<sequence length="379" mass="40815">MSAGLARHTVVSMLLKTILSFVLAVVPAAAPATPDIPVAELHGRLIALADGRDITAGLIHVRNGTRQWSDAVGVRDLASGAPAVAGGHFRIGSVTKTFAATVLLQLTDEGRLALDDPIERHLPGVVPDGGRVTVRHLLQHTSGLHDYMSEPGYSTNRWRASARFDDYTPSQLLKVAFAKGPDFETPGESWHYSNTNYVVAGLLIEKLTGRPYGDEVTRRILRPLHLTHTSVPGHRSSLPVPHARGYEPLPTTPPSIVDATDMDPSLDWAAGEMVSTTRDLTTFVTALIEGRLTSQASLTEMRRMREAVPLFRYGLGLQEFAIPCATGPKPVLGHTGQLIGYLTVAFTDGKGKSLTLSLNPHERDPSTEAVVSMATAVFC</sequence>
<dbReference type="AlphaFoldDB" id="A0A075UIJ8"/>
<keyword evidence="2" id="KW-0732">Signal</keyword>
<dbReference type="STRING" id="208439.AJAP_04860"/>
<dbReference type="InterPro" id="IPR012338">
    <property type="entry name" value="Beta-lactam/transpept-like"/>
</dbReference>
<evidence type="ECO:0000313" key="4">
    <source>
        <dbReference type="EMBL" id="AIG73892.1"/>
    </source>
</evidence>
<dbReference type="Pfam" id="PF00144">
    <property type="entry name" value="Beta-lactamase"/>
    <property type="match status" value="1"/>
</dbReference>
<dbReference type="EMBL" id="CP008953">
    <property type="protein sequence ID" value="AIG73892.1"/>
    <property type="molecule type" value="Genomic_DNA"/>
</dbReference>
<protein>
    <submittedName>
        <fullName evidence="4">Conserved putative secreted protein</fullName>
    </submittedName>
</protein>
<dbReference type="PANTHER" id="PTHR46825">
    <property type="entry name" value="D-ALANYL-D-ALANINE-CARBOXYPEPTIDASE/ENDOPEPTIDASE AMPH"/>
    <property type="match status" value="1"/>
</dbReference>
<dbReference type="SUPFAM" id="SSF56601">
    <property type="entry name" value="beta-lactamase/transpeptidase-like"/>
    <property type="match status" value="1"/>
</dbReference>
<evidence type="ECO:0000313" key="5">
    <source>
        <dbReference type="Proteomes" id="UP000028492"/>
    </source>
</evidence>
<gene>
    <name evidence="4" type="ORF">AJAP_04860</name>
</gene>
<dbReference type="PANTHER" id="PTHR46825:SF7">
    <property type="entry name" value="D-ALANYL-D-ALANINE CARBOXYPEPTIDASE"/>
    <property type="match status" value="1"/>
</dbReference>
<dbReference type="HOGENOM" id="CLU_020027_2_3_11"/>
<name>A0A075UIJ8_9PSEU</name>
<keyword evidence="5" id="KW-1185">Reference proteome</keyword>